<reference evidence="3" key="1">
    <citation type="journal article" date="2019" name="Int. J. Syst. Evol. Microbiol.">
        <title>The Global Catalogue of Microorganisms (GCM) 10K type strain sequencing project: providing services to taxonomists for standard genome sequencing and annotation.</title>
        <authorList>
            <consortium name="The Broad Institute Genomics Platform"/>
            <consortium name="The Broad Institute Genome Sequencing Center for Infectious Disease"/>
            <person name="Wu L."/>
            <person name="Ma J."/>
        </authorList>
    </citation>
    <scope>NUCLEOTIDE SEQUENCE [LARGE SCALE GENOMIC DNA]</scope>
    <source>
        <strain evidence="3">JCM 19125</strain>
    </source>
</reference>
<dbReference type="Gene3D" id="3.40.50.1820">
    <property type="entry name" value="alpha/beta hydrolase"/>
    <property type="match status" value="1"/>
</dbReference>
<dbReference type="Pfam" id="PF20408">
    <property type="entry name" value="Abhydrolase_11"/>
    <property type="match status" value="1"/>
</dbReference>
<protein>
    <submittedName>
        <fullName evidence="2">Alpha/beta hydrolase</fullName>
    </submittedName>
</protein>
<proteinExistence type="predicted"/>
<dbReference type="Proteomes" id="UP001501521">
    <property type="component" value="Unassembled WGS sequence"/>
</dbReference>
<organism evidence="2 3">
    <name type="scientific">Tessaracoccus lubricantis</name>
    <dbReference type="NCBI Taxonomy" id="545543"/>
    <lineage>
        <taxon>Bacteria</taxon>
        <taxon>Bacillati</taxon>
        <taxon>Actinomycetota</taxon>
        <taxon>Actinomycetes</taxon>
        <taxon>Propionibacteriales</taxon>
        <taxon>Propionibacteriaceae</taxon>
        <taxon>Tessaracoccus</taxon>
    </lineage>
</organism>
<feature type="domain" description="KANL3/Tex30 alpha/beta hydrolase-like" evidence="1">
    <location>
        <begin position="28"/>
        <end position="168"/>
    </location>
</feature>
<dbReference type="EMBL" id="BAABLV010000035">
    <property type="protein sequence ID" value="GAA4901839.1"/>
    <property type="molecule type" value="Genomic_DNA"/>
</dbReference>
<gene>
    <name evidence="2" type="ORF">GCM10025789_20540</name>
</gene>
<dbReference type="PANTHER" id="PTHR13136:SF11">
    <property type="entry name" value="TESTIS-EXPRESSED PROTEIN 30"/>
    <property type="match status" value="1"/>
</dbReference>
<name>A0ABP9FHA0_9ACTN</name>
<evidence type="ECO:0000313" key="3">
    <source>
        <dbReference type="Proteomes" id="UP001501521"/>
    </source>
</evidence>
<evidence type="ECO:0000313" key="2">
    <source>
        <dbReference type="EMBL" id="GAA4901839.1"/>
    </source>
</evidence>
<evidence type="ECO:0000259" key="1">
    <source>
        <dbReference type="Pfam" id="PF20408"/>
    </source>
</evidence>
<keyword evidence="3" id="KW-1185">Reference proteome</keyword>
<dbReference type="InterPro" id="IPR026555">
    <property type="entry name" value="NSL3/Tex30"/>
</dbReference>
<dbReference type="InterPro" id="IPR046879">
    <property type="entry name" value="KANL3/Tex30_Abhydrolase"/>
</dbReference>
<sequence>MRTEVLDVPTSKGMARVHVQLDEASAGLLVLGHGAGGGVDSPDLRAARDAGLDSGMAVALVEQPYRVAGRRVPPPIAAAAQAWVEVVQHLRERFADGVLVAGGRSFGGRVACRSAVEVGADAVLCLAFPLVSPKGADRGPELYGVRLPVLVVQGERDPFGLPEEGEGRTVVVVQGTHTLNKDGDRISRVVSEWLRECL</sequence>
<dbReference type="SUPFAM" id="SSF53474">
    <property type="entry name" value="alpha/beta-Hydrolases"/>
    <property type="match status" value="1"/>
</dbReference>
<keyword evidence="2" id="KW-0378">Hydrolase</keyword>
<dbReference type="GO" id="GO:0016787">
    <property type="term" value="F:hydrolase activity"/>
    <property type="evidence" value="ECO:0007669"/>
    <property type="project" value="UniProtKB-KW"/>
</dbReference>
<dbReference type="InterPro" id="IPR029058">
    <property type="entry name" value="AB_hydrolase_fold"/>
</dbReference>
<dbReference type="PANTHER" id="PTHR13136">
    <property type="entry name" value="TESTIS DEVELOPMENT PROTEIN PRTD"/>
    <property type="match status" value="1"/>
</dbReference>
<dbReference type="RefSeq" id="WP_386086103.1">
    <property type="nucleotide sequence ID" value="NZ_JBHTIX010000158.1"/>
</dbReference>
<comment type="caution">
    <text evidence="2">The sequence shown here is derived from an EMBL/GenBank/DDBJ whole genome shotgun (WGS) entry which is preliminary data.</text>
</comment>
<accession>A0ABP9FHA0</accession>